<dbReference type="OrthoDB" id="10264196at2759"/>
<dbReference type="FunFam" id="3.20.20.10:FF:000018">
    <property type="entry name" value="Pyridoxal phosphate homeostasis protein"/>
    <property type="match status" value="1"/>
</dbReference>
<gene>
    <name evidence="6" type="ORF">SAPINGB_P006123</name>
</gene>
<evidence type="ECO:0000256" key="2">
    <source>
        <dbReference type="HAMAP-Rule" id="MF_03225"/>
    </source>
</evidence>
<comment type="similarity">
    <text evidence="2 4">Belongs to the pyridoxal phosphate-binding protein YggS/PROSC family.</text>
</comment>
<name>A0A5E8C4J3_9ASCO</name>
<feature type="domain" description="Alanine racemase N-terminal" evidence="5">
    <location>
        <begin position="62"/>
        <end position="250"/>
    </location>
</feature>
<dbReference type="PANTHER" id="PTHR10146">
    <property type="entry name" value="PROLINE SYNTHETASE CO-TRANSCRIBED BACTERIAL HOMOLOG PROTEIN"/>
    <property type="match status" value="1"/>
</dbReference>
<dbReference type="Gene3D" id="3.20.20.10">
    <property type="entry name" value="Alanine racemase"/>
    <property type="match status" value="1"/>
</dbReference>
<evidence type="ECO:0000259" key="5">
    <source>
        <dbReference type="Pfam" id="PF01168"/>
    </source>
</evidence>
<keyword evidence="7" id="KW-1185">Reference proteome</keyword>
<dbReference type="Proteomes" id="UP000398389">
    <property type="component" value="Unassembled WGS sequence"/>
</dbReference>
<comment type="cofactor">
    <cofactor evidence="3">
        <name>pyridoxal 5'-phosphate</name>
        <dbReference type="ChEBI" id="CHEBI:597326"/>
    </cofactor>
</comment>
<dbReference type="InterPro" id="IPR011078">
    <property type="entry name" value="PyrdxlP_homeostasis"/>
</dbReference>
<dbReference type="PROSITE" id="PS01211">
    <property type="entry name" value="UPF0001"/>
    <property type="match status" value="1"/>
</dbReference>
<dbReference type="NCBIfam" id="TIGR00044">
    <property type="entry name" value="YggS family pyridoxal phosphate-dependent enzyme"/>
    <property type="match status" value="1"/>
</dbReference>
<sequence length="253" mass="27824">MLRSLTRKLSTMSKEITRQAELFQHLAAVEESIVKECVAVGRPRTAVNLVAVSKYMPESDIQILYDAGHRDFGENYVQELVRKAGTLPGDIRWHFIGALQSNKCKVLAKIPNLSAVETVDSASKAQKLNDNRTDNDSILGIFLQINTSGEDQKSGLAWDATEEVLEVARAVTKFPRLQLRGLMTIGSFSESHAEGVNSDFDRLSKLATTLQTELGVPIGLSMGMSSDFLEAIRQGSTNVRVGRTIFGNRPVKT</sequence>
<dbReference type="GO" id="GO:0030170">
    <property type="term" value="F:pyridoxal phosphate binding"/>
    <property type="evidence" value="ECO:0007669"/>
    <property type="project" value="UniProtKB-UniRule"/>
</dbReference>
<dbReference type="HAMAP" id="MF_02087">
    <property type="entry name" value="PLP_homeostasis"/>
    <property type="match status" value="1"/>
</dbReference>
<dbReference type="EMBL" id="CABVLU010000005">
    <property type="protein sequence ID" value="VVT58272.1"/>
    <property type="molecule type" value="Genomic_DNA"/>
</dbReference>
<organism evidence="6 7">
    <name type="scientific">Magnusiomyces paraingens</name>
    <dbReference type="NCBI Taxonomy" id="2606893"/>
    <lineage>
        <taxon>Eukaryota</taxon>
        <taxon>Fungi</taxon>
        <taxon>Dikarya</taxon>
        <taxon>Ascomycota</taxon>
        <taxon>Saccharomycotina</taxon>
        <taxon>Dipodascomycetes</taxon>
        <taxon>Dipodascales</taxon>
        <taxon>Dipodascaceae</taxon>
        <taxon>Magnusiomyces</taxon>
    </lineage>
</organism>
<evidence type="ECO:0000313" key="7">
    <source>
        <dbReference type="Proteomes" id="UP000398389"/>
    </source>
</evidence>
<dbReference type="PANTHER" id="PTHR10146:SF14">
    <property type="entry name" value="PYRIDOXAL PHOSPHATE HOMEOSTASIS PROTEIN"/>
    <property type="match status" value="1"/>
</dbReference>
<evidence type="ECO:0000256" key="4">
    <source>
        <dbReference type="RuleBase" id="RU004514"/>
    </source>
</evidence>
<comment type="function">
    <text evidence="2">Pyridoxal 5'-phosphate (PLP)-binding protein, which may be involved in intracellular homeostatic regulation of pyridoxal 5'-phosphate (PLP), the active form of vitamin B6.</text>
</comment>
<proteinExistence type="inferred from homology"/>
<dbReference type="PIRSF" id="PIRSF004848">
    <property type="entry name" value="YBL036c_PLPDEIII"/>
    <property type="match status" value="1"/>
</dbReference>
<feature type="modified residue" description="N6-(pyridoxal phosphate)lysine" evidence="2 3">
    <location>
        <position position="54"/>
    </location>
</feature>
<keyword evidence="1 2" id="KW-0663">Pyridoxal phosphate</keyword>
<protein>
    <recommendedName>
        <fullName evidence="2">Pyridoxal phosphate homeostasis protein</fullName>
        <shortName evidence="2">PLP homeostasis protein</shortName>
    </recommendedName>
</protein>
<dbReference type="CDD" id="cd06822">
    <property type="entry name" value="PLPDE_III_YBL036c_euk"/>
    <property type="match status" value="1"/>
</dbReference>
<dbReference type="RefSeq" id="XP_031856728.1">
    <property type="nucleotide sequence ID" value="XM_032000837.1"/>
</dbReference>
<reference evidence="6 7" key="1">
    <citation type="submission" date="2019-09" db="EMBL/GenBank/DDBJ databases">
        <authorList>
            <person name="Brejova B."/>
        </authorList>
    </citation>
    <scope>NUCLEOTIDE SEQUENCE [LARGE SCALE GENOMIC DNA]</scope>
</reference>
<evidence type="ECO:0000313" key="6">
    <source>
        <dbReference type="EMBL" id="VVT58272.1"/>
    </source>
</evidence>
<dbReference type="Pfam" id="PF01168">
    <property type="entry name" value="Ala_racemase_N"/>
    <property type="match status" value="1"/>
</dbReference>
<dbReference type="GeneID" id="43584937"/>
<dbReference type="AlphaFoldDB" id="A0A5E8C4J3"/>
<evidence type="ECO:0000256" key="3">
    <source>
        <dbReference type="PIRSR" id="PIRSR004848-1"/>
    </source>
</evidence>
<dbReference type="SUPFAM" id="SSF51419">
    <property type="entry name" value="PLP-binding barrel"/>
    <property type="match status" value="1"/>
</dbReference>
<accession>A0A5E8C4J3</accession>
<dbReference type="InterPro" id="IPR001608">
    <property type="entry name" value="Ala_racemase_N"/>
</dbReference>
<evidence type="ECO:0000256" key="1">
    <source>
        <dbReference type="ARBA" id="ARBA00022898"/>
    </source>
</evidence>
<dbReference type="InterPro" id="IPR029066">
    <property type="entry name" value="PLP-binding_barrel"/>
</dbReference>